<dbReference type="PROSITE" id="PS01081">
    <property type="entry name" value="HTH_TETR_1"/>
    <property type="match status" value="1"/>
</dbReference>
<dbReference type="InterPro" id="IPR009057">
    <property type="entry name" value="Homeodomain-like_sf"/>
</dbReference>
<dbReference type="Gene3D" id="1.10.357.10">
    <property type="entry name" value="Tetracycline Repressor, domain 2"/>
    <property type="match status" value="1"/>
</dbReference>
<proteinExistence type="predicted"/>
<keyword evidence="3" id="KW-0804">Transcription</keyword>
<dbReference type="GO" id="GO:0000976">
    <property type="term" value="F:transcription cis-regulatory region binding"/>
    <property type="evidence" value="ECO:0007669"/>
    <property type="project" value="TreeGrafter"/>
</dbReference>
<evidence type="ECO:0000259" key="5">
    <source>
        <dbReference type="PROSITE" id="PS50977"/>
    </source>
</evidence>
<dbReference type="Pfam" id="PF00440">
    <property type="entry name" value="TetR_N"/>
    <property type="match status" value="1"/>
</dbReference>
<dbReference type="NCBIfam" id="NF041196">
    <property type="entry name" value="ScbR_bind_reg"/>
    <property type="match status" value="1"/>
</dbReference>
<keyword evidence="1" id="KW-0805">Transcription regulation</keyword>
<evidence type="ECO:0000313" key="7">
    <source>
        <dbReference type="Proteomes" id="UP000556436"/>
    </source>
</evidence>
<dbReference type="Proteomes" id="UP000556436">
    <property type="component" value="Unassembled WGS sequence"/>
</dbReference>
<feature type="DNA-binding region" description="H-T-H motif" evidence="4">
    <location>
        <begin position="31"/>
        <end position="50"/>
    </location>
</feature>
<sequence length="238" mass="25789">MAKQERAERTRSALLTAAADVFDHVGYERASLNAISEAAGVTKGALSFHFATKADLARAVQSTACSSSRTALTALDHTRPPTLQTVIDMTHVLAHLLEHHVVVRAGIRLSRELDHAPDAAYDCTVLWRELLEDVLRRAEDDHGLAPGHDPRTLTALALTMATGTELLVRTPPGPEAHCSVDGPRDTGRDWLAQFWQLVLPGVAAPGRLRPTGTLGPCRVPASLYDLPRSPRDAVQPRE</sequence>
<gene>
    <name evidence="6" type="ORF">FHS38_003678</name>
</gene>
<dbReference type="GO" id="GO:0003700">
    <property type="term" value="F:DNA-binding transcription factor activity"/>
    <property type="evidence" value="ECO:0007669"/>
    <property type="project" value="TreeGrafter"/>
</dbReference>
<feature type="domain" description="HTH tetR-type" evidence="5">
    <location>
        <begin position="8"/>
        <end position="68"/>
    </location>
</feature>
<keyword evidence="2 4" id="KW-0238">DNA-binding</keyword>
<dbReference type="InterPro" id="IPR047923">
    <property type="entry name" value="ArpA-like"/>
</dbReference>
<dbReference type="InterPro" id="IPR050109">
    <property type="entry name" value="HTH-type_TetR-like_transc_reg"/>
</dbReference>
<dbReference type="PANTHER" id="PTHR30055">
    <property type="entry name" value="HTH-TYPE TRANSCRIPTIONAL REGULATOR RUTR"/>
    <property type="match status" value="1"/>
</dbReference>
<dbReference type="PRINTS" id="PR00455">
    <property type="entry name" value="HTHTETR"/>
</dbReference>
<evidence type="ECO:0000256" key="4">
    <source>
        <dbReference type="PROSITE-ProRule" id="PRU00335"/>
    </source>
</evidence>
<accession>A0A7W7LCS2</accession>
<dbReference type="InterPro" id="IPR023772">
    <property type="entry name" value="DNA-bd_HTH_TetR-type_CS"/>
</dbReference>
<keyword evidence="7" id="KW-1185">Reference proteome</keyword>
<evidence type="ECO:0000256" key="3">
    <source>
        <dbReference type="ARBA" id="ARBA00023163"/>
    </source>
</evidence>
<organism evidence="6 7">
    <name type="scientific">Streptomyces netropsis</name>
    <name type="common">Streptoverticillium netropsis</name>
    <dbReference type="NCBI Taxonomy" id="55404"/>
    <lineage>
        <taxon>Bacteria</taxon>
        <taxon>Bacillati</taxon>
        <taxon>Actinomycetota</taxon>
        <taxon>Actinomycetes</taxon>
        <taxon>Kitasatosporales</taxon>
        <taxon>Streptomycetaceae</taxon>
        <taxon>Streptomyces</taxon>
    </lineage>
</organism>
<evidence type="ECO:0000256" key="1">
    <source>
        <dbReference type="ARBA" id="ARBA00023015"/>
    </source>
</evidence>
<comment type="caution">
    <text evidence="6">The sequence shown here is derived from an EMBL/GenBank/DDBJ whole genome shotgun (WGS) entry which is preliminary data.</text>
</comment>
<dbReference type="PANTHER" id="PTHR30055:SF234">
    <property type="entry name" value="HTH-TYPE TRANSCRIPTIONAL REGULATOR BETI"/>
    <property type="match status" value="1"/>
</dbReference>
<dbReference type="InterPro" id="IPR036271">
    <property type="entry name" value="Tet_transcr_reg_TetR-rel_C_sf"/>
</dbReference>
<evidence type="ECO:0000256" key="2">
    <source>
        <dbReference type="ARBA" id="ARBA00023125"/>
    </source>
</evidence>
<dbReference type="SUPFAM" id="SSF46689">
    <property type="entry name" value="Homeodomain-like"/>
    <property type="match status" value="1"/>
</dbReference>
<dbReference type="RefSeq" id="WP_184734623.1">
    <property type="nucleotide sequence ID" value="NZ_BMRW01000009.1"/>
</dbReference>
<protein>
    <submittedName>
        <fullName evidence="6">AcrR family transcriptional regulator</fullName>
    </submittedName>
</protein>
<dbReference type="EMBL" id="JACHJG010000007">
    <property type="protein sequence ID" value="MBB4887624.1"/>
    <property type="molecule type" value="Genomic_DNA"/>
</dbReference>
<name>A0A7W7LCS2_STRNE</name>
<dbReference type="InterPro" id="IPR001647">
    <property type="entry name" value="HTH_TetR"/>
</dbReference>
<evidence type="ECO:0000313" key="6">
    <source>
        <dbReference type="EMBL" id="MBB4887624.1"/>
    </source>
</evidence>
<dbReference type="AlphaFoldDB" id="A0A7W7LCS2"/>
<dbReference type="PROSITE" id="PS50977">
    <property type="entry name" value="HTH_TETR_2"/>
    <property type="match status" value="1"/>
</dbReference>
<dbReference type="SUPFAM" id="SSF48498">
    <property type="entry name" value="Tetracyclin repressor-like, C-terminal domain"/>
    <property type="match status" value="1"/>
</dbReference>
<reference evidence="6 7" key="1">
    <citation type="submission" date="2020-08" db="EMBL/GenBank/DDBJ databases">
        <title>Genomic Encyclopedia of Type Strains, Phase III (KMG-III): the genomes of soil and plant-associated and newly described type strains.</title>
        <authorList>
            <person name="Whitman W."/>
        </authorList>
    </citation>
    <scope>NUCLEOTIDE SEQUENCE [LARGE SCALE GENOMIC DNA]</scope>
    <source>
        <strain evidence="6 7">CECT 3265</strain>
    </source>
</reference>